<dbReference type="SUPFAM" id="SSF49785">
    <property type="entry name" value="Galactose-binding domain-like"/>
    <property type="match status" value="1"/>
</dbReference>
<name>A0A1H8A044_9BACT</name>
<accession>A0A1H8A044</accession>
<feature type="compositionally biased region" description="Low complexity" evidence="2">
    <location>
        <begin position="7"/>
        <end position="24"/>
    </location>
</feature>
<evidence type="ECO:0000256" key="2">
    <source>
        <dbReference type="SAM" id="MobiDB-lite"/>
    </source>
</evidence>
<evidence type="ECO:0000256" key="1">
    <source>
        <dbReference type="ARBA" id="ARBA00022729"/>
    </source>
</evidence>
<evidence type="ECO:0000313" key="5">
    <source>
        <dbReference type="Proteomes" id="UP000198984"/>
    </source>
</evidence>
<evidence type="ECO:0000259" key="3">
    <source>
        <dbReference type="SMART" id="SM00606"/>
    </source>
</evidence>
<dbReference type="Gene3D" id="2.60.120.260">
    <property type="entry name" value="Galactose-binding domain-like"/>
    <property type="match status" value="1"/>
</dbReference>
<reference evidence="4 5" key="1">
    <citation type="submission" date="2016-10" db="EMBL/GenBank/DDBJ databases">
        <authorList>
            <person name="de Groot N.N."/>
        </authorList>
    </citation>
    <scope>NUCLEOTIDE SEQUENCE [LARGE SCALE GENOMIC DNA]</scope>
    <source>
        <strain evidence="4 5">DSM 21039</strain>
    </source>
</reference>
<keyword evidence="5" id="KW-1185">Reference proteome</keyword>
<dbReference type="OrthoDB" id="9763933at2"/>
<feature type="region of interest" description="Disordered" evidence="2">
    <location>
        <begin position="1"/>
        <end position="29"/>
    </location>
</feature>
<dbReference type="Proteomes" id="UP000198984">
    <property type="component" value="Unassembled WGS sequence"/>
</dbReference>
<dbReference type="InterPro" id="IPR005084">
    <property type="entry name" value="CBM6"/>
</dbReference>
<sequence>MLVQGQTATPPTQPATAPSTPPVTKTKHETEFKMQRGSYLGFGQVYLGMGEIGFRVEVTNDKKSEPTLEFRIDKPKGKVIGTLKIPYTGDTTYALKVPASLGKHYGTHDLYLVAKGSGEFIISSFSFIHVY</sequence>
<dbReference type="InterPro" id="IPR008979">
    <property type="entry name" value="Galactose-bd-like_sf"/>
</dbReference>
<dbReference type="GO" id="GO:0030246">
    <property type="term" value="F:carbohydrate binding"/>
    <property type="evidence" value="ECO:0007669"/>
    <property type="project" value="InterPro"/>
</dbReference>
<dbReference type="InterPro" id="IPR006584">
    <property type="entry name" value="Cellulose-bd_IV"/>
</dbReference>
<proteinExistence type="predicted"/>
<dbReference type="RefSeq" id="WP_162277628.1">
    <property type="nucleotide sequence ID" value="NZ_FOBB01000005.1"/>
</dbReference>
<dbReference type="CDD" id="cd04084">
    <property type="entry name" value="CBM6_xylanase-like"/>
    <property type="match status" value="1"/>
</dbReference>
<dbReference type="SMART" id="SM00606">
    <property type="entry name" value="CBD_IV"/>
    <property type="match status" value="1"/>
</dbReference>
<organism evidence="4 5">
    <name type="scientific">Chitinophaga rupis</name>
    <dbReference type="NCBI Taxonomy" id="573321"/>
    <lineage>
        <taxon>Bacteria</taxon>
        <taxon>Pseudomonadati</taxon>
        <taxon>Bacteroidota</taxon>
        <taxon>Chitinophagia</taxon>
        <taxon>Chitinophagales</taxon>
        <taxon>Chitinophagaceae</taxon>
        <taxon>Chitinophaga</taxon>
    </lineage>
</organism>
<dbReference type="EMBL" id="FOBB01000005">
    <property type="protein sequence ID" value="SEM64095.1"/>
    <property type="molecule type" value="Genomic_DNA"/>
</dbReference>
<dbReference type="Pfam" id="PF03422">
    <property type="entry name" value="CBM_6"/>
    <property type="match status" value="1"/>
</dbReference>
<dbReference type="AlphaFoldDB" id="A0A1H8A044"/>
<keyword evidence="1" id="KW-0732">Signal</keyword>
<protein>
    <submittedName>
        <fullName evidence="4">Carbohydrate binding module (Family 6)</fullName>
    </submittedName>
</protein>
<gene>
    <name evidence="4" type="ORF">SAMN04488505_105269</name>
</gene>
<evidence type="ECO:0000313" key="4">
    <source>
        <dbReference type="EMBL" id="SEM64095.1"/>
    </source>
</evidence>
<feature type="domain" description="Cellulose binding type IV" evidence="3">
    <location>
        <begin position="5"/>
        <end position="129"/>
    </location>
</feature>